<protein>
    <submittedName>
        <fullName evidence="9">NB-ARC</fullName>
    </submittedName>
</protein>
<dbReference type="GO" id="GO:0006952">
    <property type="term" value="P:defense response"/>
    <property type="evidence" value="ECO:0007669"/>
    <property type="project" value="UniProtKB-KW"/>
</dbReference>
<feature type="domain" description="Disease resistance protein winged helix" evidence="8">
    <location>
        <begin position="301"/>
        <end position="368"/>
    </location>
</feature>
<dbReference type="InterPro" id="IPR050905">
    <property type="entry name" value="Plant_NBS-LRR"/>
</dbReference>
<dbReference type="Pfam" id="PF23559">
    <property type="entry name" value="WHD_DRP"/>
    <property type="match status" value="1"/>
</dbReference>
<dbReference type="InterPro" id="IPR057135">
    <property type="entry name" value="At4g27190-like_LRR"/>
</dbReference>
<dbReference type="PANTHER" id="PTHR33463">
    <property type="entry name" value="NB-ARC DOMAIN-CONTAINING PROTEIN-RELATED"/>
    <property type="match status" value="1"/>
</dbReference>
<gene>
    <name evidence="9" type="ORF">RJ641_034459</name>
</gene>
<keyword evidence="2" id="KW-0433">Leucine-rich repeat</keyword>
<reference evidence="9 10" key="1">
    <citation type="submission" date="2023-12" db="EMBL/GenBank/DDBJ databases">
        <title>A high-quality genome assembly for Dillenia turbinata (Dilleniales).</title>
        <authorList>
            <person name="Chanderbali A."/>
        </authorList>
    </citation>
    <scope>NUCLEOTIDE SEQUENCE [LARGE SCALE GENOMIC DNA]</scope>
    <source>
        <strain evidence="9">LSX21</strain>
        <tissue evidence="9">Leaf</tissue>
    </source>
</reference>
<dbReference type="InterPro" id="IPR058922">
    <property type="entry name" value="WHD_DRP"/>
</dbReference>
<dbReference type="Proteomes" id="UP001370490">
    <property type="component" value="Unassembled WGS sequence"/>
</dbReference>
<dbReference type="FunFam" id="3.40.50.300:FF:001091">
    <property type="entry name" value="Probable disease resistance protein At1g61300"/>
    <property type="match status" value="1"/>
</dbReference>
<evidence type="ECO:0000256" key="3">
    <source>
        <dbReference type="ARBA" id="ARBA00022737"/>
    </source>
</evidence>
<evidence type="ECO:0000256" key="5">
    <source>
        <dbReference type="ARBA" id="ARBA00022840"/>
    </source>
</evidence>
<dbReference type="SUPFAM" id="SSF52540">
    <property type="entry name" value="P-loop containing nucleoside triphosphate hydrolases"/>
    <property type="match status" value="1"/>
</dbReference>
<dbReference type="Pfam" id="PF13855">
    <property type="entry name" value="LRR_8"/>
    <property type="match status" value="1"/>
</dbReference>
<keyword evidence="5" id="KW-0547">Nucleotide-binding</keyword>
<evidence type="ECO:0000256" key="2">
    <source>
        <dbReference type="ARBA" id="ARBA00022614"/>
    </source>
</evidence>
<proteinExistence type="inferred from homology"/>
<feature type="domain" description="NB-ARC" evidence="6">
    <location>
        <begin position="52"/>
        <end position="211"/>
    </location>
</feature>
<comment type="caution">
    <text evidence="9">The sequence shown here is derived from an EMBL/GenBank/DDBJ whole genome shotgun (WGS) entry which is preliminary data.</text>
</comment>
<dbReference type="PANTHER" id="PTHR33463:SF187">
    <property type="entry name" value="AND NB-ARC DOMAIN DISEASE RESISTANCE PROTEIN, PUTATIVE-RELATED"/>
    <property type="match status" value="1"/>
</dbReference>
<evidence type="ECO:0000313" key="10">
    <source>
        <dbReference type="Proteomes" id="UP001370490"/>
    </source>
</evidence>
<evidence type="ECO:0000256" key="4">
    <source>
        <dbReference type="ARBA" id="ARBA00022821"/>
    </source>
</evidence>
<dbReference type="Gene3D" id="3.80.10.10">
    <property type="entry name" value="Ribonuclease Inhibitor"/>
    <property type="match status" value="2"/>
</dbReference>
<dbReference type="AlphaFoldDB" id="A0AAN8ZBL0"/>
<name>A0AAN8ZBL0_9MAGN</name>
<dbReference type="InterPro" id="IPR042197">
    <property type="entry name" value="Apaf_helical"/>
</dbReference>
<dbReference type="InterPro" id="IPR001611">
    <property type="entry name" value="Leu-rich_rpt"/>
</dbReference>
<evidence type="ECO:0000259" key="8">
    <source>
        <dbReference type="Pfam" id="PF23559"/>
    </source>
</evidence>
<dbReference type="InterPro" id="IPR003591">
    <property type="entry name" value="Leu-rich_rpt_typical-subtyp"/>
</dbReference>
<dbReference type="SMART" id="SM00369">
    <property type="entry name" value="LRR_TYP"/>
    <property type="match status" value="3"/>
</dbReference>
<dbReference type="EMBL" id="JBAMMX010000008">
    <property type="protein sequence ID" value="KAK6934304.1"/>
    <property type="molecule type" value="Genomic_DNA"/>
</dbReference>
<dbReference type="Pfam" id="PF00931">
    <property type="entry name" value="NB-ARC"/>
    <property type="match status" value="1"/>
</dbReference>
<evidence type="ECO:0000313" key="9">
    <source>
        <dbReference type="EMBL" id="KAK6934304.1"/>
    </source>
</evidence>
<dbReference type="GO" id="GO:0043531">
    <property type="term" value="F:ADP binding"/>
    <property type="evidence" value="ECO:0007669"/>
    <property type="project" value="InterPro"/>
</dbReference>
<dbReference type="InterPro" id="IPR027417">
    <property type="entry name" value="P-loop_NTPase"/>
</dbReference>
<dbReference type="PROSITE" id="PS51450">
    <property type="entry name" value="LRR"/>
    <property type="match status" value="1"/>
</dbReference>
<evidence type="ECO:0000256" key="1">
    <source>
        <dbReference type="ARBA" id="ARBA00008894"/>
    </source>
</evidence>
<keyword evidence="5" id="KW-0067">ATP-binding</keyword>
<keyword evidence="4" id="KW-0611">Plant defense</keyword>
<keyword evidence="10" id="KW-1185">Reference proteome</keyword>
<dbReference type="InterPro" id="IPR002182">
    <property type="entry name" value="NB-ARC"/>
</dbReference>
<organism evidence="9 10">
    <name type="scientific">Dillenia turbinata</name>
    <dbReference type="NCBI Taxonomy" id="194707"/>
    <lineage>
        <taxon>Eukaryota</taxon>
        <taxon>Viridiplantae</taxon>
        <taxon>Streptophyta</taxon>
        <taxon>Embryophyta</taxon>
        <taxon>Tracheophyta</taxon>
        <taxon>Spermatophyta</taxon>
        <taxon>Magnoliopsida</taxon>
        <taxon>eudicotyledons</taxon>
        <taxon>Gunneridae</taxon>
        <taxon>Pentapetalae</taxon>
        <taxon>Dilleniales</taxon>
        <taxon>Dilleniaceae</taxon>
        <taxon>Dillenia</taxon>
    </lineage>
</organism>
<dbReference type="InterPro" id="IPR032675">
    <property type="entry name" value="LRR_dom_sf"/>
</dbReference>
<dbReference type="PRINTS" id="PR00364">
    <property type="entry name" value="DISEASERSIST"/>
</dbReference>
<keyword evidence="3" id="KW-0677">Repeat</keyword>
<evidence type="ECO:0000259" key="6">
    <source>
        <dbReference type="Pfam" id="PF00931"/>
    </source>
</evidence>
<dbReference type="Gene3D" id="3.40.50.300">
    <property type="entry name" value="P-loop containing nucleotide triphosphate hydrolases"/>
    <property type="match status" value="1"/>
</dbReference>
<dbReference type="GO" id="GO:0005524">
    <property type="term" value="F:ATP binding"/>
    <property type="evidence" value="ECO:0007669"/>
    <property type="project" value="UniProtKB-KW"/>
</dbReference>
<feature type="domain" description="Disease resistance protein At4g27190-like leucine-rich repeats" evidence="7">
    <location>
        <begin position="695"/>
        <end position="808"/>
    </location>
</feature>
<sequence length="864" mass="97692">MENRSSSGGFNNFGMDGCRRKTGKLNLFDDVACAVETIPTKTLVGESTAKVSLEKIWEGLMDENVTRIGVWGMGGVGKTTLMVHIYNKILQSKNIPFKCVYWITVSQEFSIYELQGKIANAMDIDLSSLLDENIRAARLCLGLKGRKDFVLILDDVWKYIDFEKVGMQIGENGSKMVLTSRILNVCNGMGCQKVVKVEPLNAKESLMLFMENLTVHENLSAEVRRIAEDVARECAGLPLAIVTIAKSMAGVYDIREWRAALKKLEESRELDDEDRVFERMKFSYDRLPNEVLKNSLLYFALYPEDCEVKEEKLLGCLIDEGLIEEGYGLQESFDRASAIVSKLVNASLLHSLPSGETICIKMHDVIRDTALKIKRGRFLVKAGLQLRELPYGRCWGTDLEKVSLMNNNISKIPPNFIPRCHQLSTLLLCRNHSLTTIPDSFFWNLQKLHVLDLSYTNIKNLPDYISELTSLRTMLLRGCSKLERMPYLGKLTELEKLDLSFTSMGEVPNGTDMLVSLKSLNLCRTRLKVIPDQILCKLDRLECLLVGVLVGKVEVLMSLQKLEILGCGFENGEEYYRYTGWCRSQEKRVLTMPYDWKISWSDSISSNDCKHLGVSCSGEKVITRTEEVLSSPSAHSGGGRGRLGKSTLYIVAPFQRLDFLQLKDCNLPVPGNLQSLESLWLSLLDSLSELLPVTKTSVSPSAFSLLKIFRIGSCPKMKKLFPPGLLLPKLQHLHVSDCISMEEIFAAADAEEEEEDNNMFFTPILPNLKNLLLHNLPELKGICGEGSFFHCGYIQYIFICNCRKLKRLPLYVPMETTNGPSPPPFLQRISIDSKEWWEALEWEWDHPFPAPNRFSKSLVEPFLS</sequence>
<comment type="similarity">
    <text evidence="1">Belongs to the disease resistance NB-LRR family.</text>
</comment>
<evidence type="ECO:0000259" key="7">
    <source>
        <dbReference type="Pfam" id="PF23247"/>
    </source>
</evidence>
<dbReference type="Gene3D" id="1.10.8.430">
    <property type="entry name" value="Helical domain of apoptotic protease-activating factors"/>
    <property type="match status" value="1"/>
</dbReference>
<accession>A0AAN8ZBL0</accession>
<dbReference type="SUPFAM" id="SSF52058">
    <property type="entry name" value="L domain-like"/>
    <property type="match status" value="1"/>
</dbReference>
<dbReference type="FunFam" id="1.10.10.10:FF:000322">
    <property type="entry name" value="Probable disease resistance protein At1g63360"/>
    <property type="match status" value="1"/>
</dbReference>
<dbReference type="Pfam" id="PF23247">
    <property type="entry name" value="LRR_RPS2"/>
    <property type="match status" value="1"/>
</dbReference>